<evidence type="ECO:0000313" key="5">
    <source>
        <dbReference type="Proteomes" id="UP000623467"/>
    </source>
</evidence>
<feature type="domain" description="Fe-containing alcohol dehydrogenase-like C-terminal" evidence="3">
    <location>
        <begin position="202"/>
        <end position="405"/>
    </location>
</feature>
<comment type="caution">
    <text evidence="4">The sequence shown here is derived from an EMBL/GenBank/DDBJ whole genome shotgun (WGS) entry which is preliminary data.</text>
</comment>
<dbReference type="Gene3D" id="3.40.50.1970">
    <property type="match status" value="1"/>
</dbReference>
<evidence type="ECO:0000259" key="3">
    <source>
        <dbReference type="Pfam" id="PF25137"/>
    </source>
</evidence>
<organism evidence="4 5">
    <name type="scientific">Mycena sanguinolenta</name>
    <dbReference type="NCBI Taxonomy" id="230812"/>
    <lineage>
        <taxon>Eukaryota</taxon>
        <taxon>Fungi</taxon>
        <taxon>Dikarya</taxon>
        <taxon>Basidiomycota</taxon>
        <taxon>Agaricomycotina</taxon>
        <taxon>Agaricomycetes</taxon>
        <taxon>Agaricomycetidae</taxon>
        <taxon>Agaricales</taxon>
        <taxon>Marasmiineae</taxon>
        <taxon>Mycenaceae</taxon>
        <taxon>Mycena</taxon>
    </lineage>
</organism>
<dbReference type="AlphaFoldDB" id="A0A8H6XUD0"/>
<evidence type="ECO:0000256" key="1">
    <source>
        <dbReference type="ARBA" id="ARBA00023002"/>
    </source>
</evidence>
<dbReference type="InterPro" id="IPR039697">
    <property type="entry name" value="Alcohol_dehydrogenase_Fe"/>
</dbReference>
<dbReference type="EMBL" id="JACAZH010000018">
    <property type="protein sequence ID" value="KAF7346609.1"/>
    <property type="molecule type" value="Genomic_DNA"/>
</dbReference>
<evidence type="ECO:0000313" key="4">
    <source>
        <dbReference type="EMBL" id="KAF7346609.1"/>
    </source>
</evidence>
<evidence type="ECO:0000259" key="2">
    <source>
        <dbReference type="Pfam" id="PF00465"/>
    </source>
</evidence>
<gene>
    <name evidence="4" type="ORF">MSAN_01798400</name>
</gene>
<dbReference type="CDD" id="cd08192">
    <property type="entry name" value="MAR-like"/>
    <property type="match status" value="1"/>
</dbReference>
<dbReference type="GO" id="GO:0004022">
    <property type="term" value="F:alcohol dehydrogenase (NAD+) activity"/>
    <property type="evidence" value="ECO:0007669"/>
    <property type="project" value="TreeGrafter"/>
</dbReference>
<sequence>MAITGEVYRQAFPNSAKPMLSYGVPFGEACRKHAEEYGVKKIYILASGTLSRNTDLLQDLKRALDGMVVGERIGMTPHTLISEVVEVLHDIRRAGADCIVTLGGGSLSDAAKAITFAEANDVQTREDLLNLPHMMAKDRPSQPTRMPYILIPSTLSGGEYSSYSGVTDEQTNIKYQLCNLEPANVVILSGELAATTPEDVWIASGVRAIDHCCENLCTFKKEEPWAVVEKAQIDGLKLLVPNLLKTLEDPRDATARFNCQLGVVLSLFGLQYHVYPGCSHGIGHILGPMGVSHGKTSAVLMPAVHKYNASVNEKDQSLVRGTLWSIPEAADLFEAHGLRRDGADLGDLLDAIVRRLGMPRSLTEVGITGEEKLQQLARNSMADPCVHMNPRKIEGPEQVLEILRMCM</sequence>
<dbReference type="SUPFAM" id="SSF56796">
    <property type="entry name" value="Dehydroquinate synthase-like"/>
    <property type="match status" value="1"/>
</dbReference>
<dbReference type="GO" id="GO:0046872">
    <property type="term" value="F:metal ion binding"/>
    <property type="evidence" value="ECO:0007669"/>
    <property type="project" value="InterPro"/>
</dbReference>
<dbReference type="Pfam" id="PF00465">
    <property type="entry name" value="Fe-ADH"/>
    <property type="match status" value="1"/>
</dbReference>
<dbReference type="GO" id="GO:0005739">
    <property type="term" value="C:mitochondrion"/>
    <property type="evidence" value="ECO:0007669"/>
    <property type="project" value="TreeGrafter"/>
</dbReference>
<dbReference type="PANTHER" id="PTHR11496:SF107">
    <property type="entry name" value="ALCOHOL DEHYDROGENASE, PUTATIVE (AFU_ORTHOLOGUE AFUA_1G06800)-RELATED"/>
    <property type="match status" value="1"/>
</dbReference>
<dbReference type="OrthoDB" id="3360544at2759"/>
<feature type="domain" description="Alcohol dehydrogenase iron-type/glycerol dehydrogenase GldA" evidence="2">
    <location>
        <begin position="31"/>
        <end position="182"/>
    </location>
</feature>
<keyword evidence="5" id="KW-1185">Reference proteome</keyword>
<name>A0A8H6XUD0_9AGAR</name>
<dbReference type="Proteomes" id="UP000623467">
    <property type="component" value="Unassembled WGS sequence"/>
</dbReference>
<dbReference type="InterPro" id="IPR001670">
    <property type="entry name" value="ADH_Fe/GldA"/>
</dbReference>
<dbReference type="Gene3D" id="1.20.1090.10">
    <property type="entry name" value="Dehydroquinate synthase-like - alpha domain"/>
    <property type="match status" value="1"/>
</dbReference>
<protein>
    <submittedName>
        <fullName evidence="4">Dehydroquinate synthase-like protein</fullName>
    </submittedName>
</protein>
<dbReference type="PANTHER" id="PTHR11496">
    <property type="entry name" value="ALCOHOL DEHYDROGENASE"/>
    <property type="match status" value="1"/>
</dbReference>
<accession>A0A8H6XUD0</accession>
<dbReference type="InterPro" id="IPR056798">
    <property type="entry name" value="ADH_Fe_C"/>
</dbReference>
<keyword evidence="1" id="KW-0560">Oxidoreductase</keyword>
<dbReference type="Pfam" id="PF25137">
    <property type="entry name" value="ADH_Fe_C"/>
    <property type="match status" value="1"/>
</dbReference>
<reference evidence="4" key="1">
    <citation type="submission" date="2020-05" db="EMBL/GenBank/DDBJ databases">
        <title>Mycena genomes resolve the evolution of fungal bioluminescence.</title>
        <authorList>
            <person name="Tsai I.J."/>
        </authorList>
    </citation>
    <scope>NUCLEOTIDE SEQUENCE</scope>
    <source>
        <strain evidence="4">160909Yilan</strain>
    </source>
</reference>
<proteinExistence type="predicted"/>